<protein>
    <submittedName>
        <fullName evidence="2">Uncharacterized protein</fullName>
    </submittedName>
</protein>
<comment type="caution">
    <text evidence="2">The sequence shown here is derived from an EMBL/GenBank/DDBJ whole genome shotgun (WGS) entry which is preliminary data.</text>
</comment>
<dbReference type="Proteomes" id="UP000452235">
    <property type="component" value="Unassembled WGS sequence"/>
</dbReference>
<feature type="compositionally biased region" description="Acidic residues" evidence="1">
    <location>
        <begin position="199"/>
        <end position="218"/>
    </location>
</feature>
<sequence>MQRLFFSRRAKESGISKETAKILASRKSILKIGKEADLEDADMDGFIREFDFRIKVAEGYRALVDAIGLPEVLLICFDEFEVDDREDVTIPRFEEATDEEWMVSFSRLLAPSLQLKETCLKLSGVVYVIEHLHGLGTEISLFFACMVDAGDELTRGGGRLQTARPPVVCASDKGFGARFGEQDCDEVGVSLWDSWNVSPDDEFGGEDDDDSMADADLI</sequence>
<dbReference type="EMBL" id="BLJY01000015">
    <property type="protein sequence ID" value="GFF21652.1"/>
    <property type="molecule type" value="Genomic_DNA"/>
</dbReference>
<gene>
    <name evidence="2" type="ORF">ATEIFO6365_0015022500</name>
</gene>
<accession>A0A5M3ZHG9</accession>
<organism evidence="2 3">
    <name type="scientific">Aspergillus terreus</name>
    <dbReference type="NCBI Taxonomy" id="33178"/>
    <lineage>
        <taxon>Eukaryota</taxon>
        <taxon>Fungi</taxon>
        <taxon>Dikarya</taxon>
        <taxon>Ascomycota</taxon>
        <taxon>Pezizomycotina</taxon>
        <taxon>Eurotiomycetes</taxon>
        <taxon>Eurotiomycetidae</taxon>
        <taxon>Eurotiales</taxon>
        <taxon>Aspergillaceae</taxon>
        <taxon>Aspergillus</taxon>
        <taxon>Aspergillus subgen. Circumdati</taxon>
    </lineage>
</organism>
<dbReference type="AlphaFoldDB" id="A0A5M3ZHG9"/>
<evidence type="ECO:0000313" key="3">
    <source>
        <dbReference type="Proteomes" id="UP000452235"/>
    </source>
</evidence>
<dbReference type="OrthoDB" id="2862635at2759"/>
<evidence type="ECO:0000256" key="1">
    <source>
        <dbReference type="SAM" id="MobiDB-lite"/>
    </source>
</evidence>
<feature type="region of interest" description="Disordered" evidence="1">
    <location>
        <begin position="196"/>
        <end position="218"/>
    </location>
</feature>
<name>A0A5M3ZHG9_ASPTE</name>
<keyword evidence="3" id="KW-1185">Reference proteome</keyword>
<evidence type="ECO:0000313" key="2">
    <source>
        <dbReference type="EMBL" id="GFF21652.1"/>
    </source>
</evidence>
<proteinExistence type="predicted"/>
<reference evidence="2 3" key="1">
    <citation type="submission" date="2020-01" db="EMBL/GenBank/DDBJ databases">
        <title>Aspergillus terreus IFO 6365 whole genome shotgun sequence.</title>
        <authorList>
            <person name="Kanamasa S."/>
            <person name="Takahashi H."/>
        </authorList>
    </citation>
    <scope>NUCLEOTIDE SEQUENCE [LARGE SCALE GENOMIC DNA]</scope>
    <source>
        <strain evidence="2 3">IFO 6365</strain>
    </source>
</reference>